<keyword evidence="1" id="KW-0547">Nucleotide-binding</keyword>
<dbReference type="AlphaFoldDB" id="A0A8C7YCP3"/>
<evidence type="ECO:0000256" key="3">
    <source>
        <dbReference type="SAM" id="SignalP"/>
    </source>
</evidence>
<dbReference type="Pfam" id="PF00071">
    <property type="entry name" value="Ras"/>
    <property type="match status" value="1"/>
</dbReference>
<feature type="chain" id="PRO_5034547176" evidence="3">
    <location>
        <begin position="19"/>
        <end position="291"/>
    </location>
</feature>
<dbReference type="Gene3D" id="3.40.50.300">
    <property type="entry name" value="P-loop containing nucleotide triphosphate hydrolases"/>
    <property type="match status" value="1"/>
</dbReference>
<keyword evidence="2" id="KW-0342">GTP-binding</keyword>
<evidence type="ECO:0000256" key="1">
    <source>
        <dbReference type="ARBA" id="ARBA00022741"/>
    </source>
</evidence>
<dbReference type="InterPro" id="IPR001806">
    <property type="entry name" value="Small_GTPase"/>
</dbReference>
<reference evidence="4" key="2">
    <citation type="submission" date="2025-09" db="UniProtKB">
        <authorList>
            <consortium name="Ensembl"/>
        </authorList>
    </citation>
    <scope>IDENTIFICATION</scope>
</reference>
<dbReference type="SMART" id="SM00174">
    <property type="entry name" value="RHO"/>
    <property type="match status" value="1"/>
</dbReference>
<evidence type="ECO:0000313" key="4">
    <source>
        <dbReference type="Ensembl" id="ENSOSIP00000026697.1"/>
    </source>
</evidence>
<dbReference type="GO" id="GO:0003924">
    <property type="term" value="F:GTPase activity"/>
    <property type="evidence" value="ECO:0007669"/>
    <property type="project" value="InterPro"/>
</dbReference>
<dbReference type="Ensembl" id="ENSOSIT00000028160.1">
    <property type="protein sequence ID" value="ENSOSIP00000026697.1"/>
    <property type="gene ID" value="ENSOSIG00000014055.1"/>
</dbReference>
<dbReference type="Proteomes" id="UP000694383">
    <property type="component" value="Unplaced"/>
</dbReference>
<dbReference type="SUPFAM" id="SSF52540">
    <property type="entry name" value="P-loop containing nucleoside triphosphate hydrolases"/>
    <property type="match status" value="1"/>
</dbReference>
<name>A0A8C7YCP3_9TELE</name>
<dbReference type="GO" id="GO:0005525">
    <property type="term" value="F:GTP binding"/>
    <property type="evidence" value="ECO:0007669"/>
    <property type="project" value="UniProtKB-KW"/>
</dbReference>
<accession>A0A8C7YCP3</accession>
<evidence type="ECO:0000313" key="5">
    <source>
        <dbReference type="Proteomes" id="UP000694383"/>
    </source>
</evidence>
<keyword evidence="3" id="KW-0732">Signal</keyword>
<dbReference type="PROSITE" id="PS51420">
    <property type="entry name" value="RHO"/>
    <property type="match status" value="1"/>
</dbReference>
<dbReference type="InterPro" id="IPR003578">
    <property type="entry name" value="Small_GTPase_Rho"/>
</dbReference>
<dbReference type="InterPro" id="IPR027417">
    <property type="entry name" value="P-loop_NTPase"/>
</dbReference>
<organism evidence="4 5">
    <name type="scientific">Oryzias sinensis</name>
    <name type="common">Chinese medaka</name>
    <dbReference type="NCBI Taxonomy" id="183150"/>
    <lineage>
        <taxon>Eukaryota</taxon>
        <taxon>Metazoa</taxon>
        <taxon>Chordata</taxon>
        <taxon>Craniata</taxon>
        <taxon>Vertebrata</taxon>
        <taxon>Euteleostomi</taxon>
        <taxon>Actinopterygii</taxon>
        <taxon>Neopterygii</taxon>
        <taxon>Teleostei</taxon>
        <taxon>Neoteleostei</taxon>
        <taxon>Acanthomorphata</taxon>
        <taxon>Ovalentaria</taxon>
        <taxon>Atherinomorphae</taxon>
        <taxon>Beloniformes</taxon>
        <taxon>Adrianichthyidae</taxon>
        <taxon>Oryziinae</taxon>
        <taxon>Oryzias</taxon>
    </lineage>
</organism>
<gene>
    <name evidence="4" type="primary">RND1</name>
</gene>
<reference evidence="4" key="1">
    <citation type="submission" date="2025-08" db="UniProtKB">
        <authorList>
            <consortium name="Ensembl"/>
        </authorList>
    </citation>
    <scope>IDENTIFICATION</scope>
</reference>
<dbReference type="PANTHER" id="PTHR24072">
    <property type="entry name" value="RHO FAMILY GTPASE"/>
    <property type="match status" value="1"/>
</dbReference>
<sequence>MIITVYFPVLCSFQLVATLPEHFPHGKTSALIKSLVSSFGWDSFSIRKCEKTSHHNTFCFDLFPTSSSFAPLGSPYYDNVRPLCYSDSDAVLLCFDISRPDTVDAALKKWKAEIQDFCPSTPVLLIGCKTDLRTDVCTRMELSHQKQAPLSQEQVSPPVFFTIKALCLGFHLLLALVLDKRELLPSFHRVHALPSSSELLRTWSARPSRQRRASTAFSVAQLWPARTNCRRRKNPARSTASPKDCYTCPARQSCCPPASARTSPKAAPSCEAHCDVPVNCTAAGSVQKTKH</sequence>
<feature type="signal peptide" evidence="3">
    <location>
        <begin position="1"/>
        <end position="18"/>
    </location>
</feature>
<keyword evidence="5" id="KW-1185">Reference proteome</keyword>
<proteinExistence type="predicted"/>
<dbReference type="GeneTree" id="ENSGT00940000158666"/>
<dbReference type="GO" id="GO:0007264">
    <property type="term" value="P:small GTPase-mediated signal transduction"/>
    <property type="evidence" value="ECO:0007669"/>
    <property type="project" value="InterPro"/>
</dbReference>
<protein>
    <submittedName>
        <fullName evidence="4">Rho family GTPase 1</fullName>
    </submittedName>
</protein>
<evidence type="ECO:0000256" key="2">
    <source>
        <dbReference type="ARBA" id="ARBA00023134"/>
    </source>
</evidence>